<organism evidence="1 2">
    <name type="scientific">Cytobacillus firmus</name>
    <name type="common">Bacillus firmus</name>
    <dbReference type="NCBI Taxonomy" id="1399"/>
    <lineage>
        <taxon>Bacteria</taxon>
        <taxon>Bacillati</taxon>
        <taxon>Bacillota</taxon>
        <taxon>Bacilli</taxon>
        <taxon>Bacillales</taxon>
        <taxon>Bacillaceae</taxon>
        <taxon>Cytobacillus</taxon>
    </lineage>
</organism>
<reference evidence="1 2" key="1">
    <citation type="journal article" date="2020" name="G3 (Bethesda)">
        <title>Whole Genome Sequencing and Comparative Genomics of Two Nematicidal Bacillus Strains Reveals a Wide Range of Possible Virulence Factors.</title>
        <authorList>
            <person name="Susic N."/>
            <person name="Janezic S."/>
            <person name="Rupnik M."/>
            <person name="Geric Stare B."/>
        </authorList>
    </citation>
    <scope>NUCLEOTIDE SEQUENCE [LARGE SCALE GENOMIC DNA]</scope>
    <source>
        <strain evidence="1 2">I-1582</strain>
    </source>
</reference>
<dbReference type="Proteomes" id="UP000465778">
    <property type="component" value="Unassembled WGS sequence"/>
</dbReference>
<sequence length="43" mass="5069">MVLTGYNFCRKVRNLKDTGGYGIMLEFKDDQLMRTADILLYHK</sequence>
<name>A0A800NA46_CYTFI</name>
<dbReference type="EMBL" id="VDEM01000032">
    <property type="protein sequence ID" value="KAF0823388.1"/>
    <property type="molecule type" value="Genomic_DNA"/>
</dbReference>
<accession>A0A800NA46</accession>
<comment type="caution">
    <text evidence="1">The sequence shown here is derived from an EMBL/GenBank/DDBJ whole genome shotgun (WGS) entry which is preliminary data.</text>
</comment>
<evidence type="ECO:0000313" key="2">
    <source>
        <dbReference type="Proteomes" id="UP000465778"/>
    </source>
</evidence>
<gene>
    <name evidence="1" type="ORF">KIS1582_2850</name>
</gene>
<proteinExistence type="predicted"/>
<evidence type="ECO:0000313" key="1">
    <source>
        <dbReference type="EMBL" id="KAF0823388.1"/>
    </source>
</evidence>
<protein>
    <submittedName>
        <fullName evidence="1">Uncharacterized protein</fullName>
    </submittedName>
</protein>
<dbReference type="AlphaFoldDB" id="A0A800NA46"/>